<organism evidence="1">
    <name type="scientific">Anguilla anguilla</name>
    <name type="common">European freshwater eel</name>
    <name type="synonym">Muraena anguilla</name>
    <dbReference type="NCBI Taxonomy" id="7936"/>
    <lineage>
        <taxon>Eukaryota</taxon>
        <taxon>Metazoa</taxon>
        <taxon>Chordata</taxon>
        <taxon>Craniata</taxon>
        <taxon>Vertebrata</taxon>
        <taxon>Euteleostomi</taxon>
        <taxon>Actinopterygii</taxon>
        <taxon>Neopterygii</taxon>
        <taxon>Teleostei</taxon>
        <taxon>Anguilliformes</taxon>
        <taxon>Anguillidae</taxon>
        <taxon>Anguilla</taxon>
    </lineage>
</organism>
<evidence type="ECO:0000313" key="1">
    <source>
        <dbReference type="EMBL" id="JAH80781.1"/>
    </source>
</evidence>
<reference evidence="1" key="2">
    <citation type="journal article" date="2015" name="Fish Shellfish Immunol.">
        <title>Early steps in the European eel (Anguilla anguilla)-Vibrio vulnificus interaction in the gills: Role of the RtxA13 toxin.</title>
        <authorList>
            <person name="Callol A."/>
            <person name="Pajuelo D."/>
            <person name="Ebbesson L."/>
            <person name="Teles M."/>
            <person name="MacKenzie S."/>
            <person name="Amaro C."/>
        </authorList>
    </citation>
    <scope>NUCLEOTIDE SEQUENCE</scope>
</reference>
<dbReference type="EMBL" id="GBXM01027796">
    <property type="protein sequence ID" value="JAH80781.1"/>
    <property type="molecule type" value="Transcribed_RNA"/>
</dbReference>
<proteinExistence type="predicted"/>
<sequence>MVPDVRQAAPSVRNVVSLTLKKNYFLPINRQTAGYVAFHRSKKNPYHP</sequence>
<reference evidence="1" key="1">
    <citation type="submission" date="2014-11" db="EMBL/GenBank/DDBJ databases">
        <authorList>
            <person name="Amaro Gonzalez C."/>
        </authorList>
    </citation>
    <scope>NUCLEOTIDE SEQUENCE</scope>
</reference>
<protein>
    <submittedName>
        <fullName evidence="1">Uncharacterized protein</fullName>
    </submittedName>
</protein>
<dbReference type="AlphaFoldDB" id="A0A0E9VRV0"/>
<accession>A0A0E9VRV0</accession>
<name>A0A0E9VRV0_ANGAN</name>